<feature type="compositionally biased region" description="Acidic residues" evidence="1">
    <location>
        <begin position="123"/>
        <end position="136"/>
    </location>
</feature>
<proteinExistence type="predicted"/>
<reference evidence="4" key="2">
    <citation type="journal article" date="2013" name="PLoS Genet.">
        <title>Comparative genome structure, secondary metabolite, and effector coding capacity across Cochliobolus pathogens.</title>
        <authorList>
            <person name="Condon B.J."/>
            <person name="Leng Y."/>
            <person name="Wu D."/>
            <person name="Bushley K.E."/>
            <person name="Ohm R.A."/>
            <person name="Otillar R."/>
            <person name="Martin J."/>
            <person name="Schackwitz W."/>
            <person name="Grimwood J."/>
            <person name="MohdZainudin N."/>
            <person name="Xue C."/>
            <person name="Wang R."/>
            <person name="Manning V.A."/>
            <person name="Dhillon B."/>
            <person name="Tu Z.J."/>
            <person name="Steffenson B.J."/>
            <person name="Salamov A."/>
            <person name="Sun H."/>
            <person name="Lowry S."/>
            <person name="LaButti K."/>
            <person name="Han J."/>
            <person name="Copeland A."/>
            <person name="Lindquist E."/>
            <person name="Barry K."/>
            <person name="Schmutz J."/>
            <person name="Baker S.E."/>
            <person name="Ciuffetti L.M."/>
            <person name="Grigoriev I.V."/>
            <person name="Zhong S."/>
            <person name="Turgeon B.G."/>
        </authorList>
    </citation>
    <scope>NUCLEOTIDE SEQUENCE [LARGE SCALE GENOMIC DNA]</scope>
    <source>
        <strain evidence="4">C5 / ATCC 48332 / race O</strain>
    </source>
</reference>
<keyword evidence="2" id="KW-0732">Signal</keyword>
<organism evidence="3 4">
    <name type="scientific">Cochliobolus heterostrophus (strain C5 / ATCC 48332 / race O)</name>
    <name type="common">Southern corn leaf blight fungus</name>
    <name type="synonym">Bipolaris maydis</name>
    <dbReference type="NCBI Taxonomy" id="701091"/>
    <lineage>
        <taxon>Eukaryota</taxon>
        <taxon>Fungi</taxon>
        <taxon>Dikarya</taxon>
        <taxon>Ascomycota</taxon>
        <taxon>Pezizomycotina</taxon>
        <taxon>Dothideomycetes</taxon>
        <taxon>Pleosporomycetidae</taxon>
        <taxon>Pleosporales</taxon>
        <taxon>Pleosporineae</taxon>
        <taxon>Pleosporaceae</taxon>
        <taxon>Bipolaris</taxon>
    </lineage>
</organism>
<feature type="signal peptide" evidence="2">
    <location>
        <begin position="1"/>
        <end position="18"/>
    </location>
</feature>
<evidence type="ECO:0000313" key="3">
    <source>
        <dbReference type="EMBL" id="EMD93718.1"/>
    </source>
</evidence>
<evidence type="ECO:0000313" key="4">
    <source>
        <dbReference type="Proteomes" id="UP000016936"/>
    </source>
</evidence>
<reference evidence="3 4" key="1">
    <citation type="journal article" date="2012" name="PLoS Pathog.">
        <title>Diverse lifestyles and strategies of plant pathogenesis encoded in the genomes of eighteen Dothideomycetes fungi.</title>
        <authorList>
            <person name="Ohm R.A."/>
            <person name="Feau N."/>
            <person name="Henrissat B."/>
            <person name="Schoch C.L."/>
            <person name="Horwitz B.A."/>
            <person name="Barry K.W."/>
            <person name="Condon B.J."/>
            <person name="Copeland A.C."/>
            <person name="Dhillon B."/>
            <person name="Glaser F."/>
            <person name="Hesse C.N."/>
            <person name="Kosti I."/>
            <person name="LaButti K."/>
            <person name="Lindquist E.A."/>
            <person name="Lucas S."/>
            <person name="Salamov A.A."/>
            <person name="Bradshaw R.E."/>
            <person name="Ciuffetti L."/>
            <person name="Hamelin R.C."/>
            <person name="Kema G.H.J."/>
            <person name="Lawrence C."/>
            <person name="Scott J.A."/>
            <person name="Spatafora J.W."/>
            <person name="Turgeon B.G."/>
            <person name="de Wit P.J.G.M."/>
            <person name="Zhong S."/>
            <person name="Goodwin S.B."/>
            <person name="Grigoriev I.V."/>
        </authorList>
    </citation>
    <scope>NUCLEOTIDE SEQUENCE [LARGE SCALE GENOMIC DNA]</scope>
    <source>
        <strain evidence="4">C5 / ATCC 48332 / race O</strain>
    </source>
</reference>
<gene>
    <name evidence="3" type="ORF">COCHEDRAFT_1223378</name>
</gene>
<sequence>MKLLLLISLGLLPTLAVAGEKLPPRPSGKYGKNVPPEPVDQPLKHPKDPALWWQGITDDDVYYPEWAIAARADATAETKGDDDATADSSLDSNTQGKKKHDKKPTPDDANLNPDEQNPNPDDQQPDPDEQQPDPDEQQPKPGEDEESGFAGTWKKKDGRMQHVHRGGKKERWGRIKARHVQHMMLQG</sequence>
<dbReference type="Proteomes" id="UP000016936">
    <property type="component" value="Unassembled WGS sequence"/>
</dbReference>
<dbReference type="EMBL" id="KB445573">
    <property type="protein sequence ID" value="EMD93718.1"/>
    <property type="molecule type" value="Genomic_DNA"/>
</dbReference>
<feature type="chain" id="PRO_5004027766" evidence="2">
    <location>
        <begin position="19"/>
        <end position="187"/>
    </location>
</feature>
<dbReference type="OMA" id="YYPEWAI"/>
<protein>
    <submittedName>
        <fullName evidence="3">Uncharacterized protein</fullName>
    </submittedName>
</protein>
<name>M2V116_COCH5</name>
<keyword evidence="4" id="KW-1185">Reference proteome</keyword>
<dbReference type="AlphaFoldDB" id="M2V116"/>
<dbReference type="HOGENOM" id="CLU_124527_0_0_1"/>
<feature type="region of interest" description="Disordered" evidence="1">
    <location>
        <begin position="20"/>
        <end position="51"/>
    </location>
</feature>
<feature type="compositionally biased region" description="Low complexity" evidence="1">
    <location>
        <begin position="112"/>
        <end position="122"/>
    </location>
</feature>
<evidence type="ECO:0000256" key="1">
    <source>
        <dbReference type="SAM" id="MobiDB-lite"/>
    </source>
</evidence>
<accession>M2V116</accession>
<feature type="region of interest" description="Disordered" evidence="1">
    <location>
        <begin position="74"/>
        <end position="174"/>
    </location>
</feature>
<dbReference type="OrthoDB" id="3695480at2759"/>
<evidence type="ECO:0000256" key="2">
    <source>
        <dbReference type="SAM" id="SignalP"/>
    </source>
</evidence>